<evidence type="ECO:0000256" key="1">
    <source>
        <dbReference type="ARBA" id="ARBA00001968"/>
    </source>
</evidence>
<dbReference type="GO" id="GO:0046872">
    <property type="term" value="F:metal ion binding"/>
    <property type="evidence" value="ECO:0007669"/>
    <property type="project" value="UniProtKB-KW"/>
</dbReference>
<accession>A0A4P9YG50</accession>
<dbReference type="PANTHER" id="PTHR48471">
    <property type="entry name" value="DDE TNP4 DOMAIN-CONTAINING PROTEIN"/>
    <property type="match status" value="1"/>
</dbReference>
<dbReference type="AlphaFoldDB" id="A0A4P9YG50"/>
<evidence type="ECO:0000313" key="5">
    <source>
        <dbReference type="Proteomes" id="UP000281549"/>
    </source>
</evidence>
<evidence type="ECO:0000256" key="2">
    <source>
        <dbReference type="ARBA" id="ARBA00022723"/>
    </source>
</evidence>
<feature type="domain" description="DDE Tnp4" evidence="3">
    <location>
        <begin position="46"/>
        <end position="110"/>
    </location>
</feature>
<organism evidence="4 5">
    <name type="scientific">Rozella allomycis (strain CSF55)</name>
    <dbReference type="NCBI Taxonomy" id="988480"/>
    <lineage>
        <taxon>Eukaryota</taxon>
        <taxon>Fungi</taxon>
        <taxon>Fungi incertae sedis</taxon>
        <taxon>Cryptomycota</taxon>
        <taxon>Cryptomycota incertae sedis</taxon>
        <taxon>Rozella</taxon>
    </lineage>
</organism>
<dbReference type="Proteomes" id="UP000281549">
    <property type="component" value="Unassembled WGS sequence"/>
</dbReference>
<proteinExistence type="predicted"/>
<evidence type="ECO:0000313" key="4">
    <source>
        <dbReference type="EMBL" id="RKP17290.1"/>
    </source>
</evidence>
<dbReference type="InterPro" id="IPR027806">
    <property type="entry name" value="HARBI1_dom"/>
</dbReference>
<gene>
    <name evidence="4" type="ORF">ROZALSC1DRAFT_24353</name>
</gene>
<comment type="cofactor">
    <cofactor evidence="1">
        <name>a divalent metal cation</name>
        <dbReference type="ChEBI" id="CHEBI:60240"/>
    </cofactor>
</comment>
<protein>
    <recommendedName>
        <fullName evidence="3">DDE Tnp4 domain-containing protein</fullName>
    </recommendedName>
</protein>
<keyword evidence="2" id="KW-0479">Metal-binding</keyword>
<evidence type="ECO:0000259" key="3">
    <source>
        <dbReference type="Pfam" id="PF13359"/>
    </source>
</evidence>
<dbReference type="Pfam" id="PF13359">
    <property type="entry name" value="DDE_Tnp_4"/>
    <property type="match status" value="1"/>
</dbReference>
<dbReference type="PANTHER" id="PTHR48471:SF1">
    <property type="entry name" value="DDE TNP4 DOMAIN-CONTAINING PROTEIN"/>
    <property type="match status" value="1"/>
</dbReference>
<dbReference type="EMBL" id="ML005917">
    <property type="protein sequence ID" value="RKP17290.1"/>
    <property type="molecule type" value="Genomic_DNA"/>
</dbReference>
<sequence length="124" mass="14212">MCLFWSTNVDSIKDLEESRMALRIAINIIPEAAKLNGRSRNKWGFVDGKIFRVEKPADANIHNSMYNGWLHQTLITGTICFGADSTIVWAKHNCPGSWNDGDTVVHSKTHFRIYVFVRIPTWVY</sequence>
<name>A0A4P9YG50_ROZAC</name>
<reference evidence="5" key="1">
    <citation type="journal article" date="2018" name="Nat. Microbiol.">
        <title>Leveraging single-cell genomics to expand the fungal tree of life.</title>
        <authorList>
            <person name="Ahrendt S.R."/>
            <person name="Quandt C.A."/>
            <person name="Ciobanu D."/>
            <person name="Clum A."/>
            <person name="Salamov A."/>
            <person name="Andreopoulos B."/>
            <person name="Cheng J.F."/>
            <person name="Woyke T."/>
            <person name="Pelin A."/>
            <person name="Henrissat B."/>
            <person name="Reynolds N.K."/>
            <person name="Benny G.L."/>
            <person name="Smith M.E."/>
            <person name="James T.Y."/>
            <person name="Grigoriev I.V."/>
        </authorList>
    </citation>
    <scope>NUCLEOTIDE SEQUENCE [LARGE SCALE GENOMIC DNA]</scope>
    <source>
        <strain evidence="5">CSF55</strain>
    </source>
</reference>